<proteinExistence type="predicted"/>
<dbReference type="SUPFAM" id="SSF89392">
    <property type="entry name" value="Prokaryotic lipoproteins and lipoprotein localization factors"/>
    <property type="match status" value="1"/>
</dbReference>
<keyword evidence="1 2" id="KW-0732">Signal</keyword>
<keyword evidence="4" id="KW-1185">Reference proteome</keyword>
<sequence length="223" mass="25220">MNRLLAALFLLLAGIFSVSAQETAEKYFDRISNYYGSIRDYEGDLVITRGDVEQVARISYKNPNMMRLDFSDPAGQVLNVNNESLELYLPEYRVSFVQPLKSHSQSTLAGMANSQGLELMKKNYSIGYVSGPQAVPLEEGSEEMVIKLKLNWRSTSEGFRELHIAVGQDNLIRRIEGVTTTLDRITFDFTNLETNKGIPDARFDYKSPPEGNSIENFLFEPEN</sequence>
<dbReference type="CDD" id="cd16325">
    <property type="entry name" value="LolA"/>
    <property type="match status" value="1"/>
</dbReference>
<dbReference type="Gene3D" id="2.50.20.10">
    <property type="entry name" value="Lipoprotein localisation LolA/LolB/LppX"/>
    <property type="match status" value="1"/>
</dbReference>
<dbReference type="EMBL" id="CP036150">
    <property type="protein sequence ID" value="QEN08458.1"/>
    <property type="molecule type" value="Genomic_DNA"/>
</dbReference>
<dbReference type="AlphaFoldDB" id="A0A5C1QMA5"/>
<evidence type="ECO:0000256" key="1">
    <source>
        <dbReference type="ARBA" id="ARBA00022729"/>
    </source>
</evidence>
<evidence type="ECO:0000256" key="2">
    <source>
        <dbReference type="SAM" id="SignalP"/>
    </source>
</evidence>
<keyword evidence="3" id="KW-0449">Lipoprotein</keyword>
<name>A0A5C1QMA5_9SPIO</name>
<evidence type="ECO:0000313" key="4">
    <source>
        <dbReference type="Proteomes" id="UP000324209"/>
    </source>
</evidence>
<organism evidence="3 4">
    <name type="scientific">Oceanispirochaeta crateris</name>
    <dbReference type="NCBI Taxonomy" id="2518645"/>
    <lineage>
        <taxon>Bacteria</taxon>
        <taxon>Pseudomonadati</taxon>
        <taxon>Spirochaetota</taxon>
        <taxon>Spirochaetia</taxon>
        <taxon>Spirochaetales</taxon>
        <taxon>Spirochaetaceae</taxon>
        <taxon>Oceanispirochaeta</taxon>
    </lineage>
</organism>
<dbReference type="RefSeq" id="WP_149486539.1">
    <property type="nucleotide sequence ID" value="NZ_CP036150.1"/>
</dbReference>
<dbReference type="Proteomes" id="UP000324209">
    <property type="component" value="Chromosome"/>
</dbReference>
<feature type="signal peptide" evidence="2">
    <location>
        <begin position="1"/>
        <end position="20"/>
    </location>
</feature>
<dbReference type="PANTHER" id="PTHR35869">
    <property type="entry name" value="OUTER-MEMBRANE LIPOPROTEIN CARRIER PROTEIN"/>
    <property type="match status" value="1"/>
</dbReference>
<dbReference type="PANTHER" id="PTHR35869:SF1">
    <property type="entry name" value="OUTER-MEMBRANE LIPOPROTEIN CARRIER PROTEIN"/>
    <property type="match status" value="1"/>
</dbReference>
<dbReference type="KEGG" id="ock:EXM22_10850"/>
<dbReference type="InterPro" id="IPR004564">
    <property type="entry name" value="OM_lipoprot_carrier_LolA-like"/>
</dbReference>
<dbReference type="OrthoDB" id="306521at2"/>
<reference evidence="3 4" key="1">
    <citation type="submission" date="2019-02" db="EMBL/GenBank/DDBJ databases">
        <title>Complete Genome Sequence and Methylome Analysis of free living Spirochaetas.</title>
        <authorList>
            <person name="Fomenkov A."/>
            <person name="Dubinina G."/>
            <person name="Leshcheva N."/>
            <person name="Mikheeva N."/>
            <person name="Grabovich M."/>
            <person name="Vincze T."/>
            <person name="Roberts R.J."/>
        </authorList>
    </citation>
    <scope>NUCLEOTIDE SEQUENCE [LARGE SCALE GENOMIC DNA]</scope>
    <source>
        <strain evidence="3 4">K2</strain>
    </source>
</reference>
<accession>A0A5C1QMA5</accession>
<dbReference type="InterPro" id="IPR029046">
    <property type="entry name" value="LolA/LolB/LppX"/>
</dbReference>
<gene>
    <name evidence="3" type="ORF">EXM22_10850</name>
</gene>
<feature type="chain" id="PRO_5022728286" evidence="2">
    <location>
        <begin position="21"/>
        <end position="223"/>
    </location>
</feature>
<dbReference type="Pfam" id="PF03548">
    <property type="entry name" value="LolA"/>
    <property type="match status" value="1"/>
</dbReference>
<protein>
    <submittedName>
        <fullName evidence="3">Outer membrane lipoprotein carrier protein LolA</fullName>
    </submittedName>
</protein>
<evidence type="ECO:0000313" key="3">
    <source>
        <dbReference type="EMBL" id="QEN08458.1"/>
    </source>
</evidence>